<dbReference type="GO" id="GO:0005525">
    <property type="term" value="F:GTP binding"/>
    <property type="evidence" value="ECO:0007669"/>
    <property type="project" value="InterPro"/>
</dbReference>
<dbReference type="AlphaFoldDB" id="A0A8S0VRF3"/>
<evidence type="ECO:0000259" key="1">
    <source>
        <dbReference type="Pfam" id="PF01926"/>
    </source>
</evidence>
<dbReference type="InterPro" id="IPR027417">
    <property type="entry name" value="P-loop_NTPase"/>
</dbReference>
<dbReference type="InterPro" id="IPR006073">
    <property type="entry name" value="GTP-bd"/>
</dbReference>
<evidence type="ECO:0000313" key="2">
    <source>
        <dbReference type="EMBL" id="CAA7263275.1"/>
    </source>
</evidence>
<reference evidence="2 3" key="1">
    <citation type="submission" date="2020-01" db="EMBL/GenBank/DDBJ databases">
        <authorList>
            <person name="Gupta K D."/>
        </authorList>
    </citation>
    <scope>NUCLEOTIDE SEQUENCE [LARGE SCALE GENOMIC DNA]</scope>
</reference>
<dbReference type="Gene3D" id="3.40.50.300">
    <property type="entry name" value="P-loop containing nucleotide triphosphate hydrolases"/>
    <property type="match status" value="1"/>
</dbReference>
<proteinExistence type="predicted"/>
<evidence type="ECO:0000313" key="3">
    <source>
        <dbReference type="Proteomes" id="UP000467700"/>
    </source>
</evidence>
<protein>
    <recommendedName>
        <fullName evidence="1">G domain-containing protein</fullName>
    </recommendedName>
</protein>
<dbReference type="Pfam" id="PF01926">
    <property type="entry name" value="MMR_HSR1"/>
    <property type="match status" value="1"/>
</dbReference>
<feature type="domain" description="G" evidence="1">
    <location>
        <begin position="20"/>
        <end position="84"/>
    </location>
</feature>
<dbReference type="CDD" id="cd00882">
    <property type="entry name" value="Ras_like_GTPase"/>
    <property type="match status" value="1"/>
</dbReference>
<comment type="caution">
    <text evidence="2">The sequence shown here is derived from an EMBL/GenBank/DDBJ whole genome shotgun (WGS) entry which is preliminary data.</text>
</comment>
<dbReference type="Proteomes" id="UP000467700">
    <property type="component" value="Unassembled WGS sequence"/>
</dbReference>
<accession>A0A8S0VRF3</accession>
<dbReference type="SUPFAM" id="SSF52540">
    <property type="entry name" value="P-loop containing nucleoside triphosphate hydrolases"/>
    <property type="match status" value="1"/>
</dbReference>
<name>A0A8S0VRF3_CYCAE</name>
<gene>
    <name evidence="2" type="ORF">AAE3_LOCUS5529</name>
</gene>
<organism evidence="2 3">
    <name type="scientific">Cyclocybe aegerita</name>
    <name type="common">Black poplar mushroom</name>
    <name type="synonym">Agrocybe aegerita</name>
    <dbReference type="NCBI Taxonomy" id="1973307"/>
    <lineage>
        <taxon>Eukaryota</taxon>
        <taxon>Fungi</taxon>
        <taxon>Dikarya</taxon>
        <taxon>Basidiomycota</taxon>
        <taxon>Agaricomycotina</taxon>
        <taxon>Agaricomycetes</taxon>
        <taxon>Agaricomycetidae</taxon>
        <taxon>Agaricales</taxon>
        <taxon>Agaricineae</taxon>
        <taxon>Bolbitiaceae</taxon>
        <taxon>Cyclocybe</taxon>
    </lineage>
</organism>
<sequence>MPEKPRIQEPFITRDTGTLILLMGQTGAGKSHFINVAAGRVLATVNDNQTSMDPEINSFVVRNFNKRSGPSDLVLVDTPGFDHIYLSDSDILKLIAEWLYTSCSLDVSFGGVVYLHDITQDRVAKHWPMDYLKSPEPAKHLLLTTVKWDRDSTGTESYTARENELRENVWRRVLAGGARICQFRNTRDSAWEVINNLLRLKPLELHMFEQELNRLSGHAIRGTAKPPAKKKGIFAKLFGFWRK</sequence>
<dbReference type="OrthoDB" id="3255035at2759"/>
<keyword evidence="3" id="KW-1185">Reference proteome</keyword>
<dbReference type="EMBL" id="CACVBS010000039">
    <property type="protein sequence ID" value="CAA7263275.1"/>
    <property type="molecule type" value="Genomic_DNA"/>
</dbReference>